<keyword evidence="2" id="KW-1185">Reference proteome</keyword>
<dbReference type="InterPro" id="IPR021109">
    <property type="entry name" value="Peptidase_aspartic_dom_sf"/>
</dbReference>
<name>S8EF20_FOMSC</name>
<dbReference type="Gene3D" id="2.40.70.10">
    <property type="entry name" value="Acid Proteases"/>
    <property type="match status" value="1"/>
</dbReference>
<dbReference type="Pfam" id="PF08284">
    <property type="entry name" value="RVP_2"/>
    <property type="match status" value="1"/>
</dbReference>
<organism evidence="1 2">
    <name type="scientific">Fomitopsis schrenkii</name>
    <name type="common">Brown rot fungus</name>
    <dbReference type="NCBI Taxonomy" id="2126942"/>
    <lineage>
        <taxon>Eukaryota</taxon>
        <taxon>Fungi</taxon>
        <taxon>Dikarya</taxon>
        <taxon>Basidiomycota</taxon>
        <taxon>Agaricomycotina</taxon>
        <taxon>Agaricomycetes</taxon>
        <taxon>Polyporales</taxon>
        <taxon>Fomitopsis</taxon>
    </lineage>
</organism>
<dbReference type="InParanoid" id="S8EF20"/>
<gene>
    <name evidence="1" type="ORF">FOMPIDRAFT_1106552</name>
</gene>
<feature type="non-terminal residue" evidence="1">
    <location>
        <position position="124"/>
    </location>
</feature>
<dbReference type="EMBL" id="KE504139">
    <property type="protein sequence ID" value="EPT01769.1"/>
    <property type="molecule type" value="Genomic_DNA"/>
</dbReference>
<sequence>LTAYVTINGLAALVLLDSGSTTDSLSPDFARVARVPLVELENPAVLQLGCVGSRSRISHGTTVPVMWGSFSREVYFDVVNLDRYDAVLGTPFMRQFGVCLDFARNAIRLGAELFPALEPREEEA</sequence>
<dbReference type="OrthoDB" id="3206744at2759"/>
<accession>S8EF20</accession>
<dbReference type="SUPFAM" id="SSF50630">
    <property type="entry name" value="Acid proteases"/>
    <property type="match status" value="1"/>
</dbReference>
<dbReference type="CDD" id="cd00303">
    <property type="entry name" value="retropepsin_like"/>
    <property type="match status" value="1"/>
</dbReference>
<dbReference type="STRING" id="743788.S8EF20"/>
<reference evidence="1 2" key="1">
    <citation type="journal article" date="2012" name="Science">
        <title>The Paleozoic origin of enzymatic lignin decomposition reconstructed from 31 fungal genomes.</title>
        <authorList>
            <person name="Floudas D."/>
            <person name="Binder M."/>
            <person name="Riley R."/>
            <person name="Barry K."/>
            <person name="Blanchette R.A."/>
            <person name="Henrissat B."/>
            <person name="Martinez A.T."/>
            <person name="Otillar R."/>
            <person name="Spatafora J.W."/>
            <person name="Yadav J.S."/>
            <person name="Aerts A."/>
            <person name="Benoit I."/>
            <person name="Boyd A."/>
            <person name="Carlson A."/>
            <person name="Copeland A."/>
            <person name="Coutinho P.M."/>
            <person name="de Vries R.P."/>
            <person name="Ferreira P."/>
            <person name="Findley K."/>
            <person name="Foster B."/>
            <person name="Gaskell J."/>
            <person name="Glotzer D."/>
            <person name="Gorecki P."/>
            <person name="Heitman J."/>
            <person name="Hesse C."/>
            <person name="Hori C."/>
            <person name="Igarashi K."/>
            <person name="Jurgens J.A."/>
            <person name="Kallen N."/>
            <person name="Kersten P."/>
            <person name="Kohler A."/>
            <person name="Kuees U."/>
            <person name="Kumar T.K.A."/>
            <person name="Kuo A."/>
            <person name="LaButti K."/>
            <person name="Larrondo L.F."/>
            <person name="Lindquist E."/>
            <person name="Ling A."/>
            <person name="Lombard V."/>
            <person name="Lucas S."/>
            <person name="Lundell T."/>
            <person name="Martin R."/>
            <person name="McLaughlin D.J."/>
            <person name="Morgenstern I."/>
            <person name="Morin E."/>
            <person name="Murat C."/>
            <person name="Nagy L.G."/>
            <person name="Nolan M."/>
            <person name="Ohm R.A."/>
            <person name="Patyshakuliyeva A."/>
            <person name="Rokas A."/>
            <person name="Ruiz-Duenas F.J."/>
            <person name="Sabat G."/>
            <person name="Salamov A."/>
            <person name="Samejima M."/>
            <person name="Schmutz J."/>
            <person name="Slot J.C."/>
            <person name="St John F."/>
            <person name="Stenlid J."/>
            <person name="Sun H."/>
            <person name="Sun S."/>
            <person name="Syed K."/>
            <person name="Tsang A."/>
            <person name="Wiebenga A."/>
            <person name="Young D."/>
            <person name="Pisabarro A."/>
            <person name="Eastwood D.C."/>
            <person name="Martin F."/>
            <person name="Cullen D."/>
            <person name="Grigoriev I.V."/>
            <person name="Hibbett D.S."/>
        </authorList>
    </citation>
    <scope>NUCLEOTIDE SEQUENCE</scope>
    <source>
        <strain evidence="2">FP-58527</strain>
    </source>
</reference>
<evidence type="ECO:0000313" key="1">
    <source>
        <dbReference type="EMBL" id="EPT01769.1"/>
    </source>
</evidence>
<evidence type="ECO:0008006" key="3">
    <source>
        <dbReference type="Google" id="ProtNLM"/>
    </source>
</evidence>
<evidence type="ECO:0000313" key="2">
    <source>
        <dbReference type="Proteomes" id="UP000015241"/>
    </source>
</evidence>
<dbReference type="Proteomes" id="UP000015241">
    <property type="component" value="Unassembled WGS sequence"/>
</dbReference>
<proteinExistence type="predicted"/>
<dbReference type="AlphaFoldDB" id="S8EF20"/>
<dbReference type="HOGENOM" id="CLU_047281_3_1_1"/>
<protein>
    <recommendedName>
        <fullName evidence="3">Peptidase A2 domain-containing protein</fullName>
    </recommendedName>
</protein>
<dbReference type="eggNOG" id="ENOG502SVHK">
    <property type="taxonomic scope" value="Eukaryota"/>
</dbReference>
<feature type="non-terminal residue" evidence="1">
    <location>
        <position position="1"/>
    </location>
</feature>